<evidence type="ECO:0000256" key="1">
    <source>
        <dbReference type="SAM" id="Coils"/>
    </source>
</evidence>
<reference evidence="2" key="1">
    <citation type="journal article" date="2020" name="Nature">
        <title>Giant virus diversity and host interactions through global metagenomics.</title>
        <authorList>
            <person name="Schulz F."/>
            <person name="Roux S."/>
            <person name="Paez-Espino D."/>
            <person name="Jungbluth S."/>
            <person name="Walsh D.A."/>
            <person name="Denef V.J."/>
            <person name="McMahon K.D."/>
            <person name="Konstantinidis K.T."/>
            <person name="Eloe-Fadrosh E.A."/>
            <person name="Kyrpides N.C."/>
            <person name="Woyke T."/>
        </authorList>
    </citation>
    <scope>NUCLEOTIDE SEQUENCE</scope>
    <source>
        <strain evidence="2">GVMAG-M-3300020192-26</strain>
    </source>
</reference>
<protein>
    <submittedName>
        <fullName evidence="2">Uncharacterized protein</fullName>
    </submittedName>
</protein>
<keyword evidence="1" id="KW-0175">Coiled coil</keyword>
<feature type="coiled-coil region" evidence="1">
    <location>
        <begin position="86"/>
        <end position="120"/>
    </location>
</feature>
<proteinExistence type="predicted"/>
<dbReference type="EMBL" id="MN739373">
    <property type="protein sequence ID" value="QHT01467.1"/>
    <property type="molecule type" value="Genomic_DNA"/>
</dbReference>
<name>A0A6C0CAU1_9ZZZZ</name>
<dbReference type="AlphaFoldDB" id="A0A6C0CAU1"/>
<organism evidence="2">
    <name type="scientific">viral metagenome</name>
    <dbReference type="NCBI Taxonomy" id="1070528"/>
    <lineage>
        <taxon>unclassified sequences</taxon>
        <taxon>metagenomes</taxon>
        <taxon>organismal metagenomes</taxon>
    </lineage>
</organism>
<accession>A0A6C0CAU1</accession>
<evidence type="ECO:0000313" key="2">
    <source>
        <dbReference type="EMBL" id="QHT01467.1"/>
    </source>
</evidence>
<sequence length="135" mass="15845">MNCEINDAKLDSYISIIKDSEKTTEKVSAYKKANRRLHTLQDEHNELCNMLKKPKKTKTQNEMNIDEILEGLIDIDAKMNNDSDCMKELIEKYVQYKLLLDKLEVETNNVRNDIMKVEEKSKKITVQKMSIDDIF</sequence>